<keyword evidence="2" id="KW-1185">Reference proteome</keyword>
<organism evidence="1 2">
    <name type="scientific">Oedothorax gibbosus</name>
    <dbReference type="NCBI Taxonomy" id="931172"/>
    <lineage>
        <taxon>Eukaryota</taxon>
        <taxon>Metazoa</taxon>
        <taxon>Ecdysozoa</taxon>
        <taxon>Arthropoda</taxon>
        <taxon>Chelicerata</taxon>
        <taxon>Arachnida</taxon>
        <taxon>Araneae</taxon>
        <taxon>Araneomorphae</taxon>
        <taxon>Entelegynae</taxon>
        <taxon>Araneoidea</taxon>
        <taxon>Linyphiidae</taxon>
        <taxon>Erigoninae</taxon>
        <taxon>Oedothorax</taxon>
    </lineage>
</organism>
<dbReference type="AlphaFoldDB" id="A0AAV6UBT3"/>
<evidence type="ECO:0000313" key="2">
    <source>
        <dbReference type="Proteomes" id="UP000827092"/>
    </source>
</evidence>
<gene>
    <name evidence="1" type="ORF">JTE90_004680</name>
</gene>
<name>A0AAV6UBT3_9ARAC</name>
<protein>
    <submittedName>
        <fullName evidence="1">Uncharacterized protein</fullName>
    </submittedName>
</protein>
<sequence length="234" mass="26753">MCTLEPNKCDWNQSNFCNRYPKYCINGEDPMNAVPNHRYYLPNNYSFAYLNTVGQRKEDLLNYCVIFTDTPDSCPNIVSVPAVSRDGFPNTCFTVESLWGQPDAQPRSLPVASHVFVALKLHPEEYINSKEPVQAYTMVHDPRALVNPIRDGIVLVPGKIYHIYVSQTVIERLPAPYRTNCTDYLKLWRENGGRGPLTRKVSMQPVFGMEKLLKMTLLPAILYRTSLAVHKLRV</sequence>
<comment type="caution">
    <text evidence="1">The sequence shown here is derived from an EMBL/GenBank/DDBJ whole genome shotgun (WGS) entry which is preliminary data.</text>
</comment>
<evidence type="ECO:0000313" key="1">
    <source>
        <dbReference type="EMBL" id="KAG8180721.1"/>
    </source>
</evidence>
<dbReference type="Proteomes" id="UP000827092">
    <property type="component" value="Unassembled WGS sequence"/>
</dbReference>
<reference evidence="1 2" key="1">
    <citation type="journal article" date="2022" name="Nat. Ecol. Evol.">
        <title>A masculinizing supergene underlies an exaggerated male reproductive morph in a spider.</title>
        <authorList>
            <person name="Hendrickx F."/>
            <person name="De Corte Z."/>
            <person name="Sonet G."/>
            <person name="Van Belleghem S.M."/>
            <person name="Kostlbacher S."/>
            <person name="Vangestel C."/>
        </authorList>
    </citation>
    <scope>NUCLEOTIDE SEQUENCE [LARGE SCALE GENOMIC DNA]</scope>
    <source>
        <strain evidence="1">W744_W776</strain>
    </source>
</reference>
<accession>A0AAV6UBT3</accession>
<proteinExistence type="predicted"/>
<dbReference type="EMBL" id="JAFNEN010000553">
    <property type="protein sequence ID" value="KAG8180721.1"/>
    <property type="molecule type" value="Genomic_DNA"/>
</dbReference>